<keyword evidence="2 3" id="KW-0808">Transferase</keyword>
<dbReference type="UniPathway" id="UPA00606"/>
<feature type="binding site" evidence="3">
    <location>
        <position position="191"/>
    </location>
    <ligand>
        <name>phosphate</name>
        <dbReference type="ChEBI" id="CHEBI:43474"/>
    </ligand>
</feature>
<evidence type="ECO:0000259" key="4">
    <source>
        <dbReference type="Pfam" id="PF01048"/>
    </source>
</evidence>
<comment type="subunit">
    <text evidence="3">Homohexamer. Dimer of a homotrimer.</text>
</comment>
<dbReference type="AlphaFoldDB" id="A0A371NP03"/>
<feature type="binding site" evidence="3">
    <location>
        <begin position="214"/>
        <end position="216"/>
    </location>
    <ligand>
        <name>substrate</name>
    </ligand>
</feature>
<accession>A0A371NP03</accession>
<comment type="miscellaneous">
    <text evidence="3">Although this enzyme belongs to the family of MTA phosphorylases based on sequence homology, it lacks several conserved amino acids in the substrate binding pocket that confer specificity towards MTA.</text>
</comment>
<organism evidence="5 6">
    <name type="scientific">Microbacterium bovistercoris</name>
    <dbReference type="NCBI Taxonomy" id="2293570"/>
    <lineage>
        <taxon>Bacteria</taxon>
        <taxon>Bacillati</taxon>
        <taxon>Actinomycetota</taxon>
        <taxon>Actinomycetes</taxon>
        <taxon>Micrococcales</taxon>
        <taxon>Microbacteriaceae</taxon>
        <taxon>Microbacterium</taxon>
    </lineage>
</organism>
<dbReference type="EC" id="2.4.2.1" evidence="3"/>
<sequence>MEHANTPVEVAIVGGSGLSALPLRGAVPLDPVATPHGPVAGITTGELGGRRVAFLARHGAGHAVPPHRLNSRAQLWALASLGARVLVSTNAVGGLLPTQRPGDLALTDQLIDRTTGRADTYFDGEQGGVQHLPFAEPYSRELRERALASLQRLGERVHPDGTSVVIQGPRFATRAEADWHRAMGAGLVNMTQLPEASLAAELGLAHLNIAIITDTDTEHGGGGEDTSVTAERVFAVMAAATPRLVAAVQAIVADLPLDPPGAPMLPGEVSAGILARPVQPAAE</sequence>
<dbReference type="OrthoDB" id="1523230at2"/>
<feature type="domain" description="Nucleoside phosphorylase" evidence="4">
    <location>
        <begin position="10"/>
        <end position="250"/>
    </location>
</feature>
<dbReference type="GO" id="GO:0005829">
    <property type="term" value="C:cytosol"/>
    <property type="evidence" value="ECO:0007669"/>
    <property type="project" value="TreeGrafter"/>
</dbReference>
<dbReference type="GO" id="GO:0006166">
    <property type="term" value="P:purine ribonucleoside salvage"/>
    <property type="evidence" value="ECO:0007669"/>
    <property type="project" value="UniProtKB-UniRule"/>
</dbReference>
<proteinExistence type="inferred from homology"/>
<evidence type="ECO:0000256" key="1">
    <source>
        <dbReference type="ARBA" id="ARBA00022676"/>
    </source>
</evidence>
<evidence type="ECO:0000313" key="5">
    <source>
        <dbReference type="EMBL" id="REJ03913.1"/>
    </source>
</evidence>
<comment type="function">
    <text evidence="3">Purine nucleoside phosphorylase involved in purine salvage.</text>
</comment>
<dbReference type="InterPro" id="IPR010044">
    <property type="entry name" value="MTAP"/>
</dbReference>
<dbReference type="PROSITE" id="PS01240">
    <property type="entry name" value="PNP_MTAP_2"/>
    <property type="match status" value="1"/>
</dbReference>
<keyword evidence="1 3" id="KW-0328">Glycosyltransferase</keyword>
<feature type="binding site" evidence="3">
    <location>
        <begin position="57"/>
        <end position="58"/>
    </location>
    <ligand>
        <name>phosphate</name>
        <dbReference type="ChEBI" id="CHEBI:43474"/>
    </ligand>
</feature>
<comment type="pathway">
    <text evidence="3">Purine metabolism; purine nucleoside salvage.</text>
</comment>
<evidence type="ECO:0000256" key="2">
    <source>
        <dbReference type="ARBA" id="ARBA00022679"/>
    </source>
</evidence>
<comment type="catalytic activity">
    <reaction evidence="3">
        <text>a purine D-ribonucleoside + phosphate = a purine nucleobase + alpha-D-ribose 1-phosphate</text>
        <dbReference type="Rhea" id="RHEA:19805"/>
        <dbReference type="ChEBI" id="CHEBI:26386"/>
        <dbReference type="ChEBI" id="CHEBI:43474"/>
        <dbReference type="ChEBI" id="CHEBI:57720"/>
        <dbReference type="ChEBI" id="CHEBI:142355"/>
        <dbReference type="EC" id="2.4.2.1"/>
    </reaction>
</comment>
<dbReference type="InterPro" id="IPR000845">
    <property type="entry name" value="Nucleoside_phosphorylase_d"/>
</dbReference>
<comment type="caution">
    <text evidence="3">Lacks conserved residue(s) required for the propagation of feature annotation.</text>
</comment>
<dbReference type="PANTHER" id="PTHR42679">
    <property type="entry name" value="S-METHYL-5'-THIOADENOSINE PHOSPHORYLASE"/>
    <property type="match status" value="1"/>
</dbReference>
<name>A0A371NP03_9MICO</name>
<dbReference type="RefSeq" id="WP_116243433.1">
    <property type="nucleotide sequence ID" value="NZ_QUAB01000048.1"/>
</dbReference>
<dbReference type="GO" id="GO:0017061">
    <property type="term" value="F:S-methyl-5-thioadenosine phosphorylase activity"/>
    <property type="evidence" value="ECO:0007669"/>
    <property type="project" value="InterPro"/>
</dbReference>
<keyword evidence="6" id="KW-1185">Reference proteome</keyword>
<comment type="caution">
    <text evidence="5">The sequence shown here is derived from an EMBL/GenBank/DDBJ whole genome shotgun (WGS) entry which is preliminary data.</text>
</comment>
<keyword evidence="3" id="KW-0660">Purine salvage</keyword>
<gene>
    <name evidence="5" type="ORF">DY023_16460</name>
</gene>
<dbReference type="Gene3D" id="3.40.50.1580">
    <property type="entry name" value="Nucleoside phosphorylase domain"/>
    <property type="match status" value="1"/>
</dbReference>
<protein>
    <recommendedName>
        <fullName evidence="3">Purine nucleoside phosphorylase</fullName>
        <shortName evidence="3">PNP</shortName>
        <ecNumber evidence="3">2.4.2.1</ecNumber>
    </recommendedName>
</protein>
<dbReference type="SUPFAM" id="SSF53167">
    <property type="entry name" value="Purine and uridine phosphorylases"/>
    <property type="match status" value="1"/>
</dbReference>
<reference evidence="5 6" key="1">
    <citation type="submission" date="2018-08" db="EMBL/GenBank/DDBJ databases">
        <title>Isolation, diversity and antifungal activity of Actinobacteria from cow dung.</title>
        <authorList>
            <person name="Ling L."/>
        </authorList>
    </citation>
    <scope>NUCLEOTIDE SEQUENCE [LARGE SCALE GENOMIC DNA]</scope>
    <source>
        <strain evidence="5 6">NEAU-LLE</strain>
    </source>
</reference>
<feature type="binding site" evidence="3">
    <location>
        <position position="16"/>
    </location>
    <ligand>
        <name>phosphate</name>
        <dbReference type="ChEBI" id="CHEBI:43474"/>
    </ligand>
</feature>
<dbReference type="Pfam" id="PF01048">
    <property type="entry name" value="PNP_UDP_1"/>
    <property type="match status" value="1"/>
</dbReference>
<comment type="similarity">
    <text evidence="3">Belongs to the PNP/MTAP phosphorylase family. MTAP subfamily.</text>
</comment>
<dbReference type="Proteomes" id="UP000262172">
    <property type="component" value="Unassembled WGS sequence"/>
</dbReference>
<feature type="site" description="Important for substrate specificity" evidence="3">
    <location>
        <position position="230"/>
    </location>
</feature>
<evidence type="ECO:0000256" key="3">
    <source>
        <dbReference type="HAMAP-Rule" id="MF_01963"/>
    </source>
</evidence>
<dbReference type="GO" id="GO:0019509">
    <property type="term" value="P:L-methionine salvage from methylthioadenosine"/>
    <property type="evidence" value="ECO:0007669"/>
    <property type="project" value="TreeGrafter"/>
</dbReference>
<evidence type="ECO:0000313" key="6">
    <source>
        <dbReference type="Proteomes" id="UP000262172"/>
    </source>
</evidence>
<dbReference type="CDD" id="cd09010">
    <property type="entry name" value="MTAP_SsMTAPII_like_MTIP"/>
    <property type="match status" value="1"/>
</dbReference>
<dbReference type="InterPro" id="IPR018099">
    <property type="entry name" value="Purine_phosphorylase-2_CS"/>
</dbReference>
<feature type="binding site" evidence="3">
    <location>
        <position position="190"/>
    </location>
    <ligand>
        <name>substrate</name>
    </ligand>
</feature>
<dbReference type="HAMAP" id="MF_01963">
    <property type="entry name" value="MTAP"/>
    <property type="match status" value="1"/>
</dbReference>
<dbReference type="PANTHER" id="PTHR42679:SF2">
    <property type="entry name" value="S-METHYL-5'-THIOADENOSINE PHOSPHORYLASE"/>
    <property type="match status" value="1"/>
</dbReference>
<dbReference type="InterPro" id="IPR035994">
    <property type="entry name" value="Nucleoside_phosphorylase_sf"/>
</dbReference>
<dbReference type="EMBL" id="QUAB01000048">
    <property type="protein sequence ID" value="REJ03913.1"/>
    <property type="molecule type" value="Genomic_DNA"/>
</dbReference>